<reference evidence="1 2" key="1">
    <citation type="submission" date="2023-04" db="EMBL/GenBank/DDBJ databases">
        <title>Complete genome sequence of Alisedimentitalea scapharcae.</title>
        <authorList>
            <person name="Rong J.-C."/>
            <person name="Yi M.-L."/>
            <person name="Zhao Q."/>
        </authorList>
    </citation>
    <scope>NUCLEOTIDE SEQUENCE [LARGE SCALE GENOMIC DNA]</scope>
    <source>
        <strain evidence="1 2">KCTC 42119</strain>
    </source>
</reference>
<dbReference type="RefSeq" id="WP_406644963.1">
    <property type="nucleotide sequence ID" value="NZ_CP123584.1"/>
</dbReference>
<keyword evidence="2" id="KW-1185">Reference proteome</keyword>
<organism evidence="1 2">
    <name type="scientific">Aliisedimentitalea scapharcae</name>
    <dbReference type="NCBI Taxonomy" id="1524259"/>
    <lineage>
        <taxon>Bacteria</taxon>
        <taxon>Pseudomonadati</taxon>
        <taxon>Pseudomonadota</taxon>
        <taxon>Alphaproteobacteria</taxon>
        <taxon>Rhodobacterales</taxon>
        <taxon>Roseobacteraceae</taxon>
        <taxon>Aliisedimentitalea</taxon>
    </lineage>
</organism>
<accession>A0ABZ2XNM4</accession>
<evidence type="ECO:0000313" key="1">
    <source>
        <dbReference type="EMBL" id="WZK87679.1"/>
    </source>
</evidence>
<dbReference type="Proteomes" id="UP001623232">
    <property type="component" value="Chromosome"/>
</dbReference>
<gene>
    <name evidence="1" type="ORF">QEZ52_13800</name>
</gene>
<dbReference type="EMBL" id="CP123584">
    <property type="protein sequence ID" value="WZK87679.1"/>
    <property type="molecule type" value="Genomic_DNA"/>
</dbReference>
<protein>
    <submittedName>
        <fullName evidence="1">Uncharacterized protein</fullName>
    </submittedName>
</protein>
<sequence>MSAKMPRFNVLAPGPLIHAVVIFVDRAIAGKPALFFDGLDKMFFICGFFYKIPPVRLIKRYIGIFEHVAAYAKRY</sequence>
<proteinExistence type="predicted"/>
<name>A0ABZ2XNM4_9RHOB</name>
<evidence type="ECO:0000313" key="2">
    <source>
        <dbReference type="Proteomes" id="UP001623232"/>
    </source>
</evidence>